<evidence type="ECO:0000313" key="2">
    <source>
        <dbReference type="EMBL" id="AZA93820.1"/>
    </source>
</evidence>
<proteinExistence type="predicted"/>
<keyword evidence="1" id="KW-1133">Transmembrane helix</keyword>
<gene>
    <name evidence="2" type="ORF">EG343_05900</name>
</gene>
<evidence type="ECO:0000313" key="3">
    <source>
        <dbReference type="Proteomes" id="UP000278288"/>
    </source>
</evidence>
<reference evidence="2 3" key="1">
    <citation type="submission" date="2018-11" db="EMBL/GenBank/DDBJ databases">
        <title>Proposal to divide the Flavobacteriaceae and reorganize its genera based on Amino Acid Identity values calculated from whole genome sequences.</title>
        <authorList>
            <person name="Nicholson A.C."/>
            <person name="Gulvik C.A."/>
            <person name="Whitney A.M."/>
            <person name="Humrighouse B.W."/>
            <person name="Bell M."/>
            <person name="Holmes B."/>
            <person name="Steigerwalt A.G."/>
            <person name="Villarma A."/>
            <person name="Sheth M."/>
            <person name="Batra D."/>
            <person name="Pryor J."/>
            <person name="Bernardet J.-F."/>
            <person name="Hugo C."/>
            <person name="Kampfer P."/>
            <person name="Newman J."/>
            <person name="McQuiston J.R."/>
        </authorList>
    </citation>
    <scope>NUCLEOTIDE SEQUENCE [LARGE SCALE GENOMIC DNA]</scope>
    <source>
        <strain evidence="2 3">G0041</strain>
    </source>
</reference>
<dbReference type="InterPro" id="IPR012861">
    <property type="entry name" value="DUF1634"/>
</dbReference>
<dbReference type="Proteomes" id="UP000278288">
    <property type="component" value="Chromosome"/>
</dbReference>
<dbReference type="EMBL" id="CP033923">
    <property type="protein sequence ID" value="AZA93820.1"/>
    <property type="molecule type" value="Genomic_DNA"/>
</dbReference>
<keyword evidence="3" id="KW-1185">Reference proteome</keyword>
<name>A0AAD0YRT9_CHRNA</name>
<protein>
    <submittedName>
        <fullName evidence="2">DUF1634 domain-containing protein</fullName>
    </submittedName>
</protein>
<keyword evidence="1" id="KW-0472">Membrane</keyword>
<dbReference type="Pfam" id="PF07843">
    <property type="entry name" value="DUF1634"/>
    <property type="match status" value="1"/>
</dbReference>
<evidence type="ECO:0000256" key="1">
    <source>
        <dbReference type="SAM" id="Phobius"/>
    </source>
</evidence>
<accession>A0AAD0YRT9</accession>
<dbReference type="AlphaFoldDB" id="A0AAD0YRT9"/>
<organism evidence="2 3">
    <name type="scientific">Chryseobacterium nakagawai</name>
    <dbReference type="NCBI Taxonomy" id="1241982"/>
    <lineage>
        <taxon>Bacteria</taxon>
        <taxon>Pseudomonadati</taxon>
        <taxon>Bacteroidota</taxon>
        <taxon>Flavobacteriia</taxon>
        <taxon>Flavobacteriales</taxon>
        <taxon>Weeksellaceae</taxon>
        <taxon>Chryseobacterium group</taxon>
        <taxon>Chryseobacterium</taxon>
    </lineage>
</organism>
<feature type="transmembrane region" description="Helical" evidence="1">
    <location>
        <begin position="73"/>
        <end position="92"/>
    </location>
</feature>
<feature type="transmembrane region" description="Helical" evidence="1">
    <location>
        <begin position="104"/>
        <end position="124"/>
    </location>
</feature>
<sequence length="126" mass="13863">MEVTDKTIRNLVGNVLKYGVRSVLCIGIIGGGIFLSNHATEKVDYSHFTEKEENIFKVIGDIFSGAVNLDGSSIIYIGILILFCTPFLRVILSLISFALEKDKLYVGITTVVILIICLSVYFGFGH</sequence>
<dbReference type="KEGG" id="cnk:EG343_05900"/>
<feature type="transmembrane region" description="Helical" evidence="1">
    <location>
        <begin position="18"/>
        <end position="36"/>
    </location>
</feature>
<keyword evidence="1" id="KW-0812">Transmembrane</keyword>